<gene>
    <name evidence="1" type="ORF">DPMN_128419</name>
</gene>
<reference evidence="1" key="2">
    <citation type="submission" date="2020-11" db="EMBL/GenBank/DDBJ databases">
        <authorList>
            <person name="McCartney M.A."/>
            <person name="Auch B."/>
            <person name="Kono T."/>
            <person name="Mallez S."/>
            <person name="Becker A."/>
            <person name="Gohl D.M."/>
            <person name="Silverstein K.A.T."/>
            <person name="Koren S."/>
            <person name="Bechman K.B."/>
            <person name="Herman A."/>
            <person name="Abrahante J.E."/>
            <person name="Garbe J."/>
        </authorList>
    </citation>
    <scope>NUCLEOTIDE SEQUENCE</scope>
    <source>
        <strain evidence="1">Duluth1</strain>
        <tissue evidence="1">Whole animal</tissue>
    </source>
</reference>
<proteinExistence type="predicted"/>
<sequence>MFDPGSVMGPCIIVQYQLEVNRCRNEDIIVKGNLGWVWPIWAGRHRIDRVVIRAVQYQYEVNRCSNEEVIVKGNFRWVWPVWVGCPRVGNGAMHIEIDRIRFSNSGWVWPIWAGRHGVGNGCGLCGYGAPGLVMGPCIVELTGLSYIVEIDRIVIRDLAIWGGCGLFWRGATGLVMGPCIVEIDRIVIREVQYQFEVNLCRNEEIIVKNNFGWVWSMWAGRARIDRIVTAEGAGGVPPHCDRHTDRQTHRGKSNVSQTTKVVRDIIFMTRNCLTVLDGWTPI</sequence>
<evidence type="ECO:0000313" key="2">
    <source>
        <dbReference type="Proteomes" id="UP000828390"/>
    </source>
</evidence>
<organism evidence="1 2">
    <name type="scientific">Dreissena polymorpha</name>
    <name type="common">Zebra mussel</name>
    <name type="synonym">Mytilus polymorpha</name>
    <dbReference type="NCBI Taxonomy" id="45954"/>
    <lineage>
        <taxon>Eukaryota</taxon>
        <taxon>Metazoa</taxon>
        <taxon>Spiralia</taxon>
        <taxon>Lophotrochozoa</taxon>
        <taxon>Mollusca</taxon>
        <taxon>Bivalvia</taxon>
        <taxon>Autobranchia</taxon>
        <taxon>Heteroconchia</taxon>
        <taxon>Euheterodonta</taxon>
        <taxon>Imparidentia</taxon>
        <taxon>Neoheterodontei</taxon>
        <taxon>Myida</taxon>
        <taxon>Dreissenoidea</taxon>
        <taxon>Dreissenidae</taxon>
        <taxon>Dreissena</taxon>
    </lineage>
</organism>
<protein>
    <submittedName>
        <fullName evidence="1">Uncharacterized protein</fullName>
    </submittedName>
</protein>
<comment type="caution">
    <text evidence="1">The sequence shown here is derived from an EMBL/GenBank/DDBJ whole genome shotgun (WGS) entry which is preliminary data.</text>
</comment>
<name>A0A9D4H329_DREPO</name>
<dbReference type="Proteomes" id="UP000828390">
    <property type="component" value="Unassembled WGS sequence"/>
</dbReference>
<dbReference type="EMBL" id="JAIWYP010000005">
    <property type="protein sequence ID" value="KAH3826513.1"/>
    <property type="molecule type" value="Genomic_DNA"/>
</dbReference>
<reference evidence="1" key="1">
    <citation type="journal article" date="2019" name="bioRxiv">
        <title>The Genome of the Zebra Mussel, Dreissena polymorpha: A Resource for Invasive Species Research.</title>
        <authorList>
            <person name="McCartney M.A."/>
            <person name="Auch B."/>
            <person name="Kono T."/>
            <person name="Mallez S."/>
            <person name="Zhang Y."/>
            <person name="Obille A."/>
            <person name="Becker A."/>
            <person name="Abrahante J.E."/>
            <person name="Garbe J."/>
            <person name="Badalamenti J.P."/>
            <person name="Herman A."/>
            <person name="Mangelson H."/>
            <person name="Liachko I."/>
            <person name="Sullivan S."/>
            <person name="Sone E.D."/>
            <person name="Koren S."/>
            <person name="Silverstein K.A.T."/>
            <person name="Beckman K.B."/>
            <person name="Gohl D.M."/>
        </authorList>
    </citation>
    <scope>NUCLEOTIDE SEQUENCE</scope>
    <source>
        <strain evidence="1">Duluth1</strain>
        <tissue evidence="1">Whole animal</tissue>
    </source>
</reference>
<dbReference type="AlphaFoldDB" id="A0A9D4H329"/>
<evidence type="ECO:0000313" key="1">
    <source>
        <dbReference type="EMBL" id="KAH3826513.1"/>
    </source>
</evidence>
<keyword evidence="2" id="KW-1185">Reference proteome</keyword>
<accession>A0A9D4H329</accession>